<proteinExistence type="predicted"/>
<feature type="compositionally biased region" description="Basic and acidic residues" evidence="1">
    <location>
        <begin position="56"/>
        <end position="69"/>
    </location>
</feature>
<reference evidence="3" key="1">
    <citation type="submission" date="2024-07" db="EMBL/GenBank/DDBJ databases">
        <authorList>
            <person name="Yu S.T."/>
        </authorList>
    </citation>
    <scope>NUCLEOTIDE SEQUENCE</scope>
    <source>
        <strain evidence="3">R39</strain>
    </source>
</reference>
<dbReference type="EMBL" id="CP163441">
    <property type="protein sequence ID" value="XDQ45086.1"/>
    <property type="molecule type" value="Genomic_DNA"/>
</dbReference>
<organism evidence="3">
    <name type="scientific">Streptomyces sp. R39</name>
    <dbReference type="NCBI Taxonomy" id="3238631"/>
    <lineage>
        <taxon>Bacteria</taxon>
        <taxon>Bacillati</taxon>
        <taxon>Actinomycetota</taxon>
        <taxon>Actinomycetes</taxon>
        <taxon>Kitasatosporales</taxon>
        <taxon>Streptomycetaceae</taxon>
        <taxon>Streptomyces</taxon>
    </lineage>
</organism>
<evidence type="ECO:0000256" key="1">
    <source>
        <dbReference type="SAM" id="MobiDB-lite"/>
    </source>
</evidence>
<evidence type="ECO:0000313" key="3">
    <source>
        <dbReference type="EMBL" id="XDQ45086.1"/>
    </source>
</evidence>
<dbReference type="Pfam" id="PF13699">
    <property type="entry name" value="eCIS_core"/>
    <property type="match status" value="1"/>
</dbReference>
<feature type="compositionally biased region" description="Basic and acidic residues" evidence="1">
    <location>
        <begin position="180"/>
        <end position="190"/>
    </location>
</feature>
<feature type="region of interest" description="Disordered" evidence="1">
    <location>
        <begin position="159"/>
        <end position="213"/>
    </location>
</feature>
<dbReference type="InterPro" id="IPR025295">
    <property type="entry name" value="eCIS_core_dom"/>
</dbReference>
<sequence>MRADEQQHASSTGRPAKTVPVAVPAPAATPPLLALQRAAGNAAVTRAIQLARHEHGPDCGHETVQRRAEQQPSVQRRSSVFDAITSPAVPLAPHLQQKAEQAYGMSFAHVRVHNGPVAQRSVEEFGARAYTSGADIVVGARGTDDETMFHEIDHVHQQSLGPVAGSDDGSGAKVSSPDDAFERASADNGRRMAQGVAPDLRVPGTSGGSGATT</sequence>
<dbReference type="RefSeq" id="WP_369223838.1">
    <property type="nucleotide sequence ID" value="NZ_CP163441.1"/>
</dbReference>
<feature type="region of interest" description="Disordered" evidence="1">
    <location>
        <begin position="56"/>
        <end position="76"/>
    </location>
</feature>
<evidence type="ECO:0000259" key="2">
    <source>
        <dbReference type="Pfam" id="PF13699"/>
    </source>
</evidence>
<gene>
    <name evidence="3" type="ORF">AB5J52_24040</name>
</gene>
<accession>A0AB39QS68</accession>
<dbReference type="AlphaFoldDB" id="A0AB39QS68"/>
<protein>
    <submittedName>
        <fullName evidence="3">DUF4157 domain-containing protein</fullName>
    </submittedName>
</protein>
<feature type="region of interest" description="Disordered" evidence="1">
    <location>
        <begin position="1"/>
        <end position="23"/>
    </location>
</feature>
<name>A0AB39QS68_9ACTN</name>
<feature type="domain" description="eCIS core" evidence="2">
    <location>
        <begin position="90"/>
        <end position="159"/>
    </location>
</feature>